<dbReference type="GO" id="GO:0005524">
    <property type="term" value="F:ATP binding"/>
    <property type="evidence" value="ECO:0007669"/>
    <property type="project" value="InterPro"/>
</dbReference>
<accession>A0AAD4DXI8</accession>
<evidence type="ECO:0000313" key="2">
    <source>
        <dbReference type="EMBL" id="KAG1895973.1"/>
    </source>
</evidence>
<dbReference type="Gene3D" id="1.10.510.10">
    <property type="entry name" value="Transferase(Phosphotransferase) domain 1"/>
    <property type="match status" value="1"/>
</dbReference>
<evidence type="ECO:0000313" key="3">
    <source>
        <dbReference type="Proteomes" id="UP001195769"/>
    </source>
</evidence>
<gene>
    <name evidence="2" type="ORF">F5891DRAFT_959353</name>
</gene>
<dbReference type="RefSeq" id="XP_041221549.1">
    <property type="nucleotide sequence ID" value="XM_041375650.1"/>
</dbReference>
<dbReference type="PROSITE" id="PS50011">
    <property type="entry name" value="PROTEIN_KINASE_DOM"/>
    <property type="match status" value="1"/>
</dbReference>
<dbReference type="Proteomes" id="UP001195769">
    <property type="component" value="Unassembled WGS sequence"/>
</dbReference>
<organism evidence="2 3">
    <name type="scientific">Suillus fuscotomentosus</name>
    <dbReference type="NCBI Taxonomy" id="1912939"/>
    <lineage>
        <taxon>Eukaryota</taxon>
        <taxon>Fungi</taxon>
        <taxon>Dikarya</taxon>
        <taxon>Basidiomycota</taxon>
        <taxon>Agaricomycotina</taxon>
        <taxon>Agaricomycetes</taxon>
        <taxon>Agaricomycetidae</taxon>
        <taxon>Boletales</taxon>
        <taxon>Suillineae</taxon>
        <taxon>Suillaceae</taxon>
        <taxon>Suillus</taxon>
    </lineage>
</organism>
<name>A0AAD4DXI8_9AGAM</name>
<proteinExistence type="predicted"/>
<keyword evidence="2" id="KW-0418">Kinase</keyword>
<dbReference type="EMBL" id="JABBWK010000060">
    <property type="protein sequence ID" value="KAG1895973.1"/>
    <property type="molecule type" value="Genomic_DNA"/>
</dbReference>
<dbReference type="Pfam" id="PF07714">
    <property type="entry name" value="PK_Tyr_Ser-Thr"/>
    <property type="match status" value="1"/>
</dbReference>
<dbReference type="PANTHER" id="PTHR44329">
    <property type="entry name" value="SERINE/THREONINE-PROTEIN KINASE TNNI3K-RELATED"/>
    <property type="match status" value="1"/>
</dbReference>
<dbReference type="InterPro" id="IPR001245">
    <property type="entry name" value="Ser-Thr/Tyr_kinase_cat_dom"/>
</dbReference>
<feature type="non-terminal residue" evidence="2">
    <location>
        <position position="241"/>
    </location>
</feature>
<dbReference type="PIRSF" id="PIRSF000654">
    <property type="entry name" value="Integrin-linked_kinase"/>
    <property type="match status" value="1"/>
</dbReference>
<protein>
    <submittedName>
        <fullName evidence="2">Kinase-like domain-containing protein</fullName>
    </submittedName>
</protein>
<dbReference type="AlphaFoldDB" id="A0AAD4DXI8"/>
<dbReference type="GO" id="GO:0004674">
    <property type="term" value="F:protein serine/threonine kinase activity"/>
    <property type="evidence" value="ECO:0007669"/>
    <property type="project" value="TreeGrafter"/>
</dbReference>
<keyword evidence="3" id="KW-1185">Reference proteome</keyword>
<dbReference type="InterPro" id="IPR011009">
    <property type="entry name" value="Kinase-like_dom_sf"/>
</dbReference>
<keyword evidence="2" id="KW-0808">Transferase</keyword>
<dbReference type="GeneID" id="64669948"/>
<dbReference type="InterPro" id="IPR000719">
    <property type="entry name" value="Prot_kinase_dom"/>
</dbReference>
<sequence length="241" mass="26637">RELKVWLRLKHQTIVPLLGFAYVNSSSKFPALVSQWMPSGTLSVYLKETTIITAFAKVKGVAAGLDYFHGSNMVHGNITSSNVLVDIKEGEYIARLTGFSLATIFSGRLGDRTFGSNVRTGAIRWIAPELLKVHDQPANGAPTTQTDIYSFGRVMFHVLTLVIPWNDMNDIVVLQRILRGEDISRPATPDMTTARWNEIAQCWSSDVSARPPLCPLAPSPVLASLTLRHARLRHSHSLSMA</sequence>
<reference evidence="2" key="1">
    <citation type="journal article" date="2020" name="New Phytol.">
        <title>Comparative genomics reveals dynamic genome evolution in host specialist ectomycorrhizal fungi.</title>
        <authorList>
            <person name="Lofgren L.A."/>
            <person name="Nguyen N.H."/>
            <person name="Vilgalys R."/>
            <person name="Ruytinx J."/>
            <person name="Liao H.L."/>
            <person name="Branco S."/>
            <person name="Kuo A."/>
            <person name="LaButti K."/>
            <person name="Lipzen A."/>
            <person name="Andreopoulos W."/>
            <person name="Pangilinan J."/>
            <person name="Riley R."/>
            <person name="Hundley H."/>
            <person name="Na H."/>
            <person name="Barry K."/>
            <person name="Grigoriev I.V."/>
            <person name="Stajich J.E."/>
            <person name="Kennedy P.G."/>
        </authorList>
    </citation>
    <scope>NUCLEOTIDE SEQUENCE</scope>
    <source>
        <strain evidence="2">FC203</strain>
    </source>
</reference>
<dbReference type="SUPFAM" id="SSF56112">
    <property type="entry name" value="Protein kinase-like (PK-like)"/>
    <property type="match status" value="1"/>
</dbReference>
<comment type="caution">
    <text evidence="2">The sequence shown here is derived from an EMBL/GenBank/DDBJ whole genome shotgun (WGS) entry which is preliminary data.</text>
</comment>
<dbReference type="InterPro" id="IPR051681">
    <property type="entry name" value="Ser/Thr_Kinases-Pseudokinases"/>
</dbReference>
<feature type="domain" description="Protein kinase" evidence="1">
    <location>
        <begin position="1"/>
        <end position="222"/>
    </location>
</feature>
<evidence type="ECO:0000259" key="1">
    <source>
        <dbReference type="PROSITE" id="PS50011"/>
    </source>
</evidence>